<reference evidence="1 2" key="1">
    <citation type="submission" date="2024-11" db="EMBL/GenBank/DDBJ databases">
        <title>A near-complete genome assembly of Cinchona calisaya.</title>
        <authorList>
            <person name="Lian D.C."/>
            <person name="Zhao X.W."/>
            <person name="Wei L."/>
        </authorList>
    </citation>
    <scope>NUCLEOTIDE SEQUENCE [LARGE SCALE GENOMIC DNA]</scope>
    <source>
        <tissue evidence="1">Nenye</tissue>
    </source>
</reference>
<sequence length="124" mass="13798">MACFSQYIEELKLSCGIRGLTSALDYLNLPPHVLLDRLMIFYACTVVLDNKKKQYMVLQKNKHEFLWYDIENGSLAGTAEIPGSPKEMEGYQCVGRLVQPCGGGGIRKGIAQQVKTGNQRSILS</sequence>
<accession>A0ABD2Y4H8</accession>
<protein>
    <submittedName>
        <fullName evidence="1">Uncharacterized protein</fullName>
    </submittedName>
</protein>
<keyword evidence="2" id="KW-1185">Reference proteome</keyword>
<dbReference type="EMBL" id="JBJUIK010000015">
    <property type="protein sequence ID" value="KAL3502437.1"/>
    <property type="molecule type" value="Genomic_DNA"/>
</dbReference>
<organism evidence="1 2">
    <name type="scientific">Cinchona calisaya</name>
    <dbReference type="NCBI Taxonomy" id="153742"/>
    <lineage>
        <taxon>Eukaryota</taxon>
        <taxon>Viridiplantae</taxon>
        <taxon>Streptophyta</taxon>
        <taxon>Embryophyta</taxon>
        <taxon>Tracheophyta</taxon>
        <taxon>Spermatophyta</taxon>
        <taxon>Magnoliopsida</taxon>
        <taxon>eudicotyledons</taxon>
        <taxon>Gunneridae</taxon>
        <taxon>Pentapetalae</taxon>
        <taxon>asterids</taxon>
        <taxon>lamiids</taxon>
        <taxon>Gentianales</taxon>
        <taxon>Rubiaceae</taxon>
        <taxon>Cinchonoideae</taxon>
        <taxon>Cinchoneae</taxon>
        <taxon>Cinchona</taxon>
    </lineage>
</organism>
<dbReference type="AlphaFoldDB" id="A0ABD2Y4H8"/>
<evidence type="ECO:0000313" key="1">
    <source>
        <dbReference type="EMBL" id="KAL3502437.1"/>
    </source>
</evidence>
<dbReference type="Proteomes" id="UP001630127">
    <property type="component" value="Unassembled WGS sequence"/>
</dbReference>
<proteinExistence type="predicted"/>
<name>A0ABD2Y4H8_9GENT</name>
<evidence type="ECO:0000313" key="2">
    <source>
        <dbReference type="Proteomes" id="UP001630127"/>
    </source>
</evidence>
<comment type="caution">
    <text evidence="1">The sequence shown here is derived from an EMBL/GenBank/DDBJ whole genome shotgun (WGS) entry which is preliminary data.</text>
</comment>
<gene>
    <name evidence="1" type="ORF">ACH5RR_036886</name>
</gene>